<dbReference type="SUPFAM" id="SSF53474">
    <property type="entry name" value="alpha/beta-Hydrolases"/>
    <property type="match status" value="1"/>
</dbReference>
<name>A0AAW4XGF9_RHORH</name>
<comment type="caution">
    <text evidence="3">The sequence shown here is derived from an EMBL/GenBank/DDBJ whole genome shotgun (WGS) entry which is preliminary data.</text>
</comment>
<reference evidence="3" key="1">
    <citation type="submission" date="2021-11" db="EMBL/GenBank/DDBJ databases">
        <title>Development of a sustainable strategy for remediation of hydrocarbon-contaminated territories based on the waste exchange concept.</title>
        <authorList>
            <person name="Elkin A."/>
        </authorList>
    </citation>
    <scope>NUCLEOTIDE SEQUENCE</scope>
    <source>
        <strain evidence="3">IEGM 757</strain>
    </source>
</reference>
<accession>A0AAW4XGF9</accession>
<feature type="region of interest" description="Disordered" evidence="1">
    <location>
        <begin position="33"/>
        <end position="60"/>
    </location>
</feature>
<evidence type="ECO:0000256" key="2">
    <source>
        <dbReference type="SAM" id="SignalP"/>
    </source>
</evidence>
<dbReference type="AlphaFoldDB" id="A0AAW4XGF9"/>
<keyword evidence="2" id="KW-0732">Signal</keyword>
<proteinExistence type="predicted"/>
<feature type="compositionally biased region" description="Polar residues" evidence="1">
    <location>
        <begin position="41"/>
        <end position="60"/>
    </location>
</feature>
<feature type="signal peptide" evidence="2">
    <location>
        <begin position="1"/>
        <end position="25"/>
    </location>
</feature>
<dbReference type="EMBL" id="JAJNCO010000006">
    <property type="protein sequence ID" value="MCD2112183.1"/>
    <property type="molecule type" value="Genomic_DNA"/>
</dbReference>
<dbReference type="Proteomes" id="UP001198630">
    <property type="component" value="Unassembled WGS sequence"/>
</dbReference>
<evidence type="ECO:0000313" key="4">
    <source>
        <dbReference type="Proteomes" id="UP001198630"/>
    </source>
</evidence>
<sequence length="594" mass="62822">MRARMGAALAAAVMGSVLTASVVSAEPIGHIASEPIGRTASEPTGRTASEPTGRTEMPYTSSAPLAGEVLGSVVSIPAPLPAEAGPRPAACDRLSYLRWRSADGPESSADADRILVAQPGIFEGAGAFESVARNTVIAAAARGAHVEFWALDRRSNCLEDHTGTRAALRTGSLDTATDYYFRGAEVDGRRFAGHASGADVAWLSQVGLEQTLRDQYDLLRHELPDPELRKRKVLCGGHSLGGFITGYFAEWDFDGDPATIDDAGYNQCGGYFALDTVIRAGAPFPGRGALPDLPDTVSAPLDALSGSISTASPVLALPAVINPETTNLLALTGLAARLDPDGIDGIVPRMPDNPNIDWTLRTLLAGDYAMFATGDPDVRTLNATNEAVLGAILDDNSQPLGFLQASVGFITGAPVRDKLFPVPATPEVLGSGFFGDAPKASPAVFADPGVVYRWLDYDEVSTEASSPDEARYTDRGSEVTSIAELARNLSEPPLDFTEWYFPSRLPFDLASATRFEGHLHRDGVTRNPVVTLVANGGISLPETDHPNERRWILPGYNHLDVLTAAADQNDGRPEQVSQALADFAADRGGSFTVG</sequence>
<dbReference type="InterPro" id="IPR029058">
    <property type="entry name" value="AB_hydrolase_fold"/>
</dbReference>
<protein>
    <recommendedName>
        <fullName evidence="5">Alpha/beta hydrolase</fullName>
    </recommendedName>
</protein>
<organism evidence="3 4">
    <name type="scientific">Rhodococcus rhodochrous</name>
    <dbReference type="NCBI Taxonomy" id="1829"/>
    <lineage>
        <taxon>Bacteria</taxon>
        <taxon>Bacillati</taxon>
        <taxon>Actinomycetota</taxon>
        <taxon>Actinomycetes</taxon>
        <taxon>Mycobacteriales</taxon>
        <taxon>Nocardiaceae</taxon>
        <taxon>Rhodococcus</taxon>
    </lineage>
</organism>
<evidence type="ECO:0000256" key="1">
    <source>
        <dbReference type="SAM" id="MobiDB-lite"/>
    </source>
</evidence>
<feature type="chain" id="PRO_5043969279" description="Alpha/beta hydrolase" evidence="2">
    <location>
        <begin position="26"/>
        <end position="594"/>
    </location>
</feature>
<evidence type="ECO:0000313" key="3">
    <source>
        <dbReference type="EMBL" id="MCD2112183.1"/>
    </source>
</evidence>
<gene>
    <name evidence="3" type="ORF">LQ384_13810</name>
</gene>
<evidence type="ECO:0008006" key="5">
    <source>
        <dbReference type="Google" id="ProtNLM"/>
    </source>
</evidence>